<keyword evidence="2" id="KW-0732">Signal</keyword>
<feature type="signal peptide" evidence="2">
    <location>
        <begin position="1"/>
        <end position="17"/>
    </location>
</feature>
<evidence type="ECO:0000256" key="2">
    <source>
        <dbReference type="SAM" id="SignalP"/>
    </source>
</evidence>
<dbReference type="EMBL" id="GGFL01010821">
    <property type="protein sequence ID" value="MBW74999.1"/>
    <property type="molecule type" value="Transcribed_RNA"/>
</dbReference>
<organism evidence="3">
    <name type="scientific">Anopheles darlingi</name>
    <name type="common">Mosquito</name>
    <dbReference type="NCBI Taxonomy" id="43151"/>
    <lineage>
        <taxon>Eukaryota</taxon>
        <taxon>Metazoa</taxon>
        <taxon>Ecdysozoa</taxon>
        <taxon>Arthropoda</taxon>
        <taxon>Hexapoda</taxon>
        <taxon>Insecta</taxon>
        <taxon>Pterygota</taxon>
        <taxon>Neoptera</taxon>
        <taxon>Endopterygota</taxon>
        <taxon>Diptera</taxon>
        <taxon>Nematocera</taxon>
        <taxon>Culicoidea</taxon>
        <taxon>Culicidae</taxon>
        <taxon>Anophelinae</taxon>
        <taxon>Anopheles</taxon>
    </lineage>
</organism>
<evidence type="ECO:0000256" key="1">
    <source>
        <dbReference type="SAM" id="Phobius"/>
    </source>
</evidence>
<keyword evidence="1" id="KW-0812">Transmembrane</keyword>
<evidence type="ECO:0008006" key="4">
    <source>
        <dbReference type="Google" id="ProtNLM"/>
    </source>
</evidence>
<feature type="chain" id="PRO_5014785797" description="Secreted protein" evidence="2">
    <location>
        <begin position="18"/>
        <end position="87"/>
    </location>
</feature>
<dbReference type="AlphaFoldDB" id="A0A2M4DBV9"/>
<accession>A0A2M4DBV9</accession>
<reference evidence="3" key="1">
    <citation type="submission" date="2018-01" db="EMBL/GenBank/DDBJ databases">
        <title>An insight into the sialome of Amazonian anophelines.</title>
        <authorList>
            <person name="Ribeiro J.M."/>
            <person name="Scarpassa V."/>
            <person name="Calvo E."/>
        </authorList>
    </citation>
    <scope>NUCLEOTIDE SEQUENCE</scope>
</reference>
<proteinExistence type="predicted"/>
<keyword evidence="1" id="KW-0472">Membrane</keyword>
<feature type="transmembrane region" description="Helical" evidence="1">
    <location>
        <begin position="43"/>
        <end position="62"/>
    </location>
</feature>
<name>A0A2M4DBV9_ANODA</name>
<protein>
    <recommendedName>
        <fullName evidence="4">Secreted protein</fullName>
    </recommendedName>
</protein>
<keyword evidence="1" id="KW-1133">Transmembrane helix</keyword>
<sequence length="87" mass="10002">MRRWLLLLLSCCCCCVANLLPPTLLLLTETDKKQTHVPMIPAGRWLHTLSTSFALLCCTFCLECIGYKKLHILFCLCVSHMLRYVSR</sequence>
<evidence type="ECO:0000313" key="3">
    <source>
        <dbReference type="EMBL" id="MBW74999.1"/>
    </source>
</evidence>